<feature type="transmembrane region" description="Helical" evidence="1">
    <location>
        <begin position="116"/>
        <end position="134"/>
    </location>
</feature>
<keyword evidence="1" id="KW-0472">Membrane</keyword>
<organism evidence="2 3">
    <name type="scientific">Bacillus spongiae</name>
    <dbReference type="NCBI Taxonomy" id="2683610"/>
    <lineage>
        <taxon>Bacteria</taxon>
        <taxon>Bacillati</taxon>
        <taxon>Bacillota</taxon>
        <taxon>Bacilli</taxon>
        <taxon>Bacillales</taxon>
        <taxon>Bacillaceae</taxon>
        <taxon>Bacillus</taxon>
    </lineage>
</organism>
<evidence type="ECO:0000313" key="3">
    <source>
        <dbReference type="Proteomes" id="UP001312865"/>
    </source>
</evidence>
<evidence type="ECO:0000256" key="1">
    <source>
        <dbReference type="SAM" id="Phobius"/>
    </source>
</evidence>
<reference evidence="2 3" key="1">
    <citation type="journal article" date="2018" name="J. Microbiol.">
        <title>Bacillus spongiae sp. nov., isolated from sponge of Jeju Island.</title>
        <authorList>
            <person name="Lee G.E."/>
            <person name="Im W.T."/>
            <person name="Park J.S."/>
        </authorList>
    </citation>
    <scope>NUCLEOTIDE SEQUENCE [LARGE SCALE GENOMIC DNA]</scope>
    <source>
        <strain evidence="2 3">135PIL107-10</strain>
    </source>
</reference>
<gene>
    <name evidence="2" type="ORF">WAK64_21440</name>
</gene>
<name>A0ABU8HJZ6_9BACI</name>
<evidence type="ECO:0000313" key="2">
    <source>
        <dbReference type="EMBL" id="MEI5909590.1"/>
    </source>
</evidence>
<feature type="transmembrane region" description="Helical" evidence="1">
    <location>
        <begin position="7"/>
        <end position="28"/>
    </location>
</feature>
<comment type="caution">
    <text evidence="2">The sequence shown here is derived from an EMBL/GenBank/DDBJ whole genome shotgun (WGS) entry which is preliminary data.</text>
</comment>
<accession>A0ABU8HJZ6</accession>
<dbReference type="RefSeq" id="WP_336589034.1">
    <property type="nucleotide sequence ID" value="NZ_JBBAXC010000031.1"/>
</dbReference>
<dbReference type="Proteomes" id="UP001312865">
    <property type="component" value="Unassembled WGS sequence"/>
</dbReference>
<keyword evidence="1" id="KW-1133">Transmembrane helix</keyword>
<keyword evidence="1" id="KW-0812">Transmembrane</keyword>
<dbReference type="EMBL" id="JBBAXC010000031">
    <property type="protein sequence ID" value="MEI5909590.1"/>
    <property type="molecule type" value="Genomic_DNA"/>
</dbReference>
<feature type="transmembrane region" description="Helical" evidence="1">
    <location>
        <begin position="43"/>
        <end position="61"/>
    </location>
</feature>
<protein>
    <submittedName>
        <fullName evidence="2">Uncharacterized protein</fullName>
    </submittedName>
</protein>
<proteinExistence type="predicted"/>
<keyword evidence="3" id="KW-1185">Reference proteome</keyword>
<sequence length="185" mass="22141">MNIDTKYLVRWGIPGWILIMITGPFIFFEFKDEIVKLSQEVNFIALGAFLTAIGVPLGYLLNQVHHSLSWVIPKYREWDKYFDKEIAVDEYFFKNEIGKMQKERYRYLLSRKHELGGLKVSLLFSLIIILIVSILTKFNWWEVLYFITVFIFYLLIHYSSKYSSMNVEKYFSYYLTKSMNSNKDD</sequence>
<feature type="transmembrane region" description="Helical" evidence="1">
    <location>
        <begin position="140"/>
        <end position="156"/>
    </location>
</feature>